<dbReference type="Gramene" id="OE9A068091T1">
    <property type="protein sequence ID" value="OE9A068091C1"/>
    <property type="gene ID" value="OE9A068091"/>
</dbReference>
<evidence type="ECO:0000256" key="1">
    <source>
        <dbReference type="SAM" id="MobiDB-lite"/>
    </source>
</evidence>
<name>A0A8S0RRW3_OLEEU</name>
<reference evidence="2 3" key="1">
    <citation type="submission" date="2019-12" db="EMBL/GenBank/DDBJ databases">
        <authorList>
            <person name="Alioto T."/>
            <person name="Alioto T."/>
            <person name="Gomez Garrido J."/>
        </authorList>
    </citation>
    <scope>NUCLEOTIDE SEQUENCE [LARGE SCALE GENOMIC DNA]</scope>
</reference>
<feature type="region of interest" description="Disordered" evidence="1">
    <location>
        <begin position="1"/>
        <end position="24"/>
    </location>
</feature>
<evidence type="ECO:0000313" key="3">
    <source>
        <dbReference type="Proteomes" id="UP000594638"/>
    </source>
</evidence>
<dbReference type="EMBL" id="CACTIH010003682">
    <property type="protein sequence ID" value="CAA2981899.1"/>
    <property type="molecule type" value="Genomic_DNA"/>
</dbReference>
<keyword evidence="3" id="KW-1185">Reference proteome</keyword>
<accession>A0A8S0RRW3</accession>
<feature type="compositionally biased region" description="Polar residues" evidence="1">
    <location>
        <begin position="48"/>
        <end position="58"/>
    </location>
</feature>
<organism evidence="2 3">
    <name type="scientific">Olea europaea subsp. europaea</name>
    <dbReference type="NCBI Taxonomy" id="158383"/>
    <lineage>
        <taxon>Eukaryota</taxon>
        <taxon>Viridiplantae</taxon>
        <taxon>Streptophyta</taxon>
        <taxon>Embryophyta</taxon>
        <taxon>Tracheophyta</taxon>
        <taxon>Spermatophyta</taxon>
        <taxon>Magnoliopsida</taxon>
        <taxon>eudicotyledons</taxon>
        <taxon>Gunneridae</taxon>
        <taxon>Pentapetalae</taxon>
        <taxon>asterids</taxon>
        <taxon>lamiids</taxon>
        <taxon>Lamiales</taxon>
        <taxon>Oleaceae</taxon>
        <taxon>Oleeae</taxon>
        <taxon>Olea</taxon>
    </lineage>
</organism>
<feature type="compositionally biased region" description="Basic and acidic residues" evidence="1">
    <location>
        <begin position="59"/>
        <end position="68"/>
    </location>
</feature>
<comment type="caution">
    <text evidence="2">The sequence shown here is derived from an EMBL/GenBank/DDBJ whole genome shotgun (WGS) entry which is preliminary data.</text>
</comment>
<sequence length="104" mass="11571">MNNRQRAEESKRFGVSDQEAKDNALDLDMHCKSTSGTLMSFVEEKNGESNNFQASTSKIKVEENHGISEDETNDSSVDKQVPMISRKDSIGELLLNLPRIASLP</sequence>
<dbReference type="AlphaFoldDB" id="A0A8S0RRW3"/>
<evidence type="ECO:0000313" key="2">
    <source>
        <dbReference type="EMBL" id="CAA2981899.1"/>
    </source>
</evidence>
<protein>
    <submittedName>
        <fullName evidence="2">Uncharacterized protein</fullName>
    </submittedName>
</protein>
<feature type="region of interest" description="Disordered" evidence="1">
    <location>
        <begin position="44"/>
        <end position="82"/>
    </location>
</feature>
<dbReference type="Proteomes" id="UP000594638">
    <property type="component" value="Unassembled WGS sequence"/>
</dbReference>
<gene>
    <name evidence="2" type="ORF">OLEA9_A068091</name>
</gene>
<proteinExistence type="predicted"/>